<feature type="chain" id="PRO_5010437711" evidence="1">
    <location>
        <begin position="23"/>
        <end position="221"/>
    </location>
</feature>
<keyword evidence="6" id="KW-1185">Reference proteome</keyword>
<gene>
    <name evidence="3" type="ORF">Ga0074115_13129</name>
    <name evidence="4" type="ORF">Ga0076813_12604</name>
</gene>
<reference evidence="5 6" key="1">
    <citation type="submission" date="2015-11" db="EMBL/GenBank/DDBJ databases">
        <title>The genome of Candidatus Endoriftia persephone in Ridgeia piscesae and population structure of the North Eastern Pacific vestimentiferan symbionts.</title>
        <authorList>
            <person name="Perez M."/>
            <person name="Juniper K.S."/>
        </authorList>
    </citation>
    <scope>NUCLEOTIDE SEQUENCE [LARGE SCALE GENOMIC DNA]</scope>
    <source>
        <strain evidence="4">Ind10</strain>
        <strain evidence="3">Ind11</strain>
    </source>
</reference>
<dbReference type="Gene3D" id="3.40.250.10">
    <property type="entry name" value="Rhodanese-like domain"/>
    <property type="match status" value="1"/>
</dbReference>
<sequence>MKHAKSFVTLALGLTLSGLALADSGTHISAGLESVEVQHKTKLVKIERTGDKNSVIPATYAKNGRHCPPFCVQPITVAQGVETIGELELLGYLKRIGSGDRTVLVVDSRSPEWLARGTIPGSVNIPWNLISVDMAGTFAVDAEAETLATILKDQFGAHLSNGQWDFRNAKTLVLFCNGLWCPQSGNNIKTLIRLGYPAYKLKWYRGGMQDWVSAGLTTANH</sequence>
<feature type="domain" description="Rhodanese" evidence="2">
    <location>
        <begin position="99"/>
        <end position="220"/>
    </location>
</feature>
<organism evidence="4 5">
    <name type="scientific">endosymbiont of Ridgeia piscesae</name>
    <dbReference type="NCBI Taxonomy" id="54398"/>
    <lineage>
        <taxon>Bacteria</taxon>
        <taxon>Pseudomonadati</taxon>
        <taxon>Pseudomonadota</taxon>
        <taxon>Gammaproteobacteria</taxon>
        <taxon>sulfur-oxidizing symbionts</taxon>
    </lineage>
</organism>
<evidence type="ECO:0000313" key="4">
    <source>
        <dbReference type="EMBL" id="KRT57925.1"/>
    </source>
</evidence>
<evidence type="ECO:0000313" key="3">
    <source>
        <dbReference type="EMBL" id="KRT56080.1"/>
    </source>
</evidence>
<dbReference type="EMBL" id="LMXI01000434">
    <property type="protein sequence ID" value="KRT57925.1"/>
    <property type="molecule type" value="Genomic_DNA"/>
</dbReference>
<comment type="caution">
    <text evidence="4">The sequence shown here is derived from an EMBL/GenBank/DDBJ whole genome shotgun (WGS) entry which is preliminary data.</text>
</comment>
<dbReference type="InterPro" id="IPR036873">
    <property type="entry name" value="Rhodanese-like_dom_sf"/>
</dbReference>
<dbReference type="Pfam" id="PF00581">
    <property type="entry name" value="Rhodanese"/>
    <property type="match status" value="1"/>
</dbReference>
<dbReference type="SMART" id="SM00450">
    <property type="entry name" value="RHOD"/>
    <property type="match status" value="1"/>
</dbReference>
<dbReference type="RefSeq" id="WP_005965222.1">
    <property type="nucleotide sequence ID" value="NZ_KQ556926.1"/>
</dbReference>
<protein>
    <submittedName>
        <fullName evidence="3 4">Rhodanese-like domain</fullName>
    </submittedName>
</protein>
<dbReference type="AlphaFoldDB" id="A0A0T5Z5Y4"/>
<dbReference type="Proteomes" id="UP000051276">
    <property type="component" value="Unassembled WGS sequence"/>
</dbReference>
<dbReference type="SUPFAM" id="SSF52821">
    <property type="entry name" value="Rhodanese/Cell cycle control phosphatase"/>
    <property type="match status" value="1"/>
</dbReference>
<dbReference type="PATRIC" id="fig|54398.3.peg.1964"/>
<proteinExistence type="predicted"/>
<dbReference type="EMBL" id="LDXT01000066">
    <property type="protein sequence ID" value="KRT56080.1"/>
    <property type="molecule type" value="Genomic_DNA"/>
</dbReference>
<evidence type="ECO:0000259" key="2">
    <source>
        <dbReference type="PROSITE" id="PS50206"/>
    </source>
</evidence>
<name>A0A0T5Z5Y4_9GAMM</name>
<evidence type="ECO:0000256" key="1">
    <source>
        <dbReference type="SAM" id="SignalP"/>
    </source>
</evidence>
<keyword evidence="1" id="KW-0732">Signal</keyword>
<dbReference type="PROSITE" id="PS50206">
    <property type="entry name" value="RHODANESE_3"/>
    <property type="match status" value="1"/>
</dbReference>
<dbReference type="STRING" id="54398.Ga0074115_13129"/>
<dbReference type="Proteomes" id="UP000051634">
    <property type="component" value="Unassembled WGS sequence"/>
</dbReference>
<dbReference type="CDD" id="cd00158">
    <property type="entry name" value="RHOD"/>
    <property type="match status" value="1"/>
</dbReference>
<feature type="signal peptide" evidence="1">
    <location>
        <begin position="1"/>
        <end position="22"/>
    </location>
</feature>
<dbReference type="InterPro" id="IPR001763">
    <property type="entry name" value="Rhodanese-like_dom"/>
</dbReference>
<evidence type="ECO:0000313" key="5">
    <source>
        <dbReference type="Proteomes" id="UP000051276"/>
    </source>
</evidence>
<accession>A0A0T5Z5Y4</accession>
<evidence type="ECO:0000313" key="6">
    <source>
        <dbReference type="Proteomes" id="UP000051634"/>
    </source>
</evidence>